<dbReference type="EMBL" id="JAAIUW010000013">
    <property type="protein sequence ID" value="KAF7803568.1"/>
    <property type="molecule type" value="Genomic_DNA"/>
</dbReference>
<gene>
    <name evidence="2" type="ORF">G2W53_042679</name>
</gene>
<reference evidence="2" key="1">
    <citation type="submission" date="2020-09" db="EMBL/GenBank/DDBJ databases">
        <title>Genome-Enabled Discovery of Anthraquinone Biosynthesis in Senna tora.</title>
        <authorList>
            <person name="Kang S.-H."/>
            <person name="Pandey R.P."/>
            <person name="Lee C.-M."/>
            <person name="Sim J.-S."/>
            <person name="Jeong J.-T."/>
            <person name="Choi B.-S."/>
            <person name="Jung M."/>
            <person name="Ginzburg D."/>
            <person name="Zhao K."/>
            <person name="Won S.Y."/>
            <person name="Oh T.-J."/>
            <person name="Yu Y."/>
            <person name="Kim N.-H."/>
            <person name="Lee O.R."/>
            <person name="Lee T.-H."/>
            <person name="Bashyal P."/>
            <person name="Kim T.-S."/>
            <person name="Lee W.-H."/>
            <person name="Kawkins C."/>
            <person name="Kim C.-K."/>
            <person name="Kim J.S."/>
            <person name="Ahn B.O."/>
            <person name="Rhee S.Y."/>
            <person name="Sohng J.K."/>
        </authorList>
    </citation>
    <scope>NUCLEOTIDE SEQUENCE</scope>
    <source>
        <tissue evidence="2">Leaf</tissue>
    </source>
</reference>
<organism evidence="2 3">
    <name type="scientific">Senna tora</name>
    <dbReference type="NCBI Taxonomy" id="362788"/>
    <lineage>
        <taxon>Eukaryota</taxon>
        <taxon>Viridiplantae</taxon>
        <taxon>Streptophyta</taxon>
        <taxon>Embryophyta</taxon>
        <taxon>Tracheophyta</taxon>
        <taxon>Spermatophyta</taxon>
        <taxon>Magnoliopsida</taxon>
        <taxon>eudicotyledons</taxon>
        <taxon>Gunneridae</taxon>
        <taxon>Pentapetalae</taxon>
        <taxon>rosids</taxon>
        <taxon>fabids</taxon>
        <taxon>Fabales</taxon>
        <taxon>Fabaceae</taxon>
        <taxon>Caesalpinioideae</taxon>
        <taxon>Cassia clade</taxon>
        <taxon>Senna</taxon>
    </lineage>
</organism>
<evidence type="ECO:0000313" key="2">
    <source>
        <dbReference type="EMBL" id="KAF7803568.1"/>
    </source>
</evidence>
<dbReference type="AlphaFoldDB" id="A0A834VZ60"/>
<protein>
    <submittedName>
        <fullName evidence="2">Uncharacterized protein</fullName>
    </submittedName>
</protein>
<feature type="region of interest" description="Disordered" evidence="1">
    <location>
        <begin position="1"/>
        <end position="20"/>
    </location>
</feature>
<keyword evidence="3" id="KW-1185">Reference proteome</keyword>
<comment type="caution">
    <text evidence="2">The sequence shown here is derived from an EMBL/GenBank/DDBJ whole genome shotgun (WGS) entry which is preliminary data.</text>
</comment>
<evidence type="ECO:0000313" key="3">
    <source>
        <dbReference type="Proteomes" id="UP000634136"/>
    </source>
</evidence>
<sequence length="20" mass="2358">MAMAVRERHAKIWETKGKQS</sequence>
<name>A0A834VZ60_9FABA</name>
<dbReference type="Proteomes" id="UP000634136">
    <property type="component" value="Unassembled WGS sequence"/>
</dbReference>
<evidence type="ECO:0000256" key="1">
    <source>
        <dbReference type="SAM" id="MobiDB-lite"/>
    </source>
</evidence>
<proteinExistence type="predicted"/>
<accession>A0A834VZ60</accession>